<evidence type="ECO:0000256" key="5">
    <source>
        <dbReference type="SAM" id="Phobius"/>
    </source>
</evidence>
<gene>
    <name evidence="7" type="ORF">FOM92_09025</name>
</gene>
<proteinExistence type="predicted"/>
<dbReference type="PANTHER" id="PTHR36985">
    <property type="entry name" value="TRANSLOCATION AND ASSEMBLY MODULE SUBUNIT TAMB"/>
    <property type="match status" value="1"/>
</dbReference>
<dbReference type="Proteomes" id="UP000320160">
    <property type="component" value="Unassembled WGS sequence"/>
</dbReference>
<keyword evidence="3 5" id="KW-1133">Transmembrane helix</keyword>
<organism evidence="7 8">
    <name type="scientific">Sphingorhabdus contaminans</name>
    <dbReference type="NCBI Taxonomy" id="1343899"/>
    <lineage>
        <taxon>Bacteria</taxon>
        <taxon>Pseudomonadati</taxon>
        <taxon>Pseudomonadota</taxon>
        <taxon>Alphaproteobacteria</taxon>
        <taxon>Sphingomonadales</taxon>
        <taxon>Sphingomonadaceae</taxon>
        <taxon>Sphingorhabdus</taxon>
    </lineage>
</organism>
<evidence type="ECO:0000256" key="2">
    <source>
        <dbReference type="ARBA" id="ARBA00022692"/>
    </source>
</evidence>
<keyword evidence="8" id="KW-1185">Reference proteome</keyword>
<dbReference type="OrthoDB" id="7784409at2"/>
<accession>A0A553W9H4</accession>
<keyword evidence="2 5" id="KW-0812">Transmembrane</keyword>
<evidence type="ECO:0000256" key="4">
    <source>
        <dbReference type="ARBA" id="ARBA00023136"/>
    </source>
</evidence>
<name>A0A553W9H4_9SPHN</name>
<evidence type="ECO:0000256" key="1">
    <source>
        <dbReference type="ARBA" id="ARBA00004167"/>
    </source>
</evidence>
<evidence type="ECO:0000313" key="8">
    <source>
        <dbReference type="Proteomes" id="UP000320160"/>
    </source>
</evidence>
<dbReference type="EMBL" id="VKKU01000002">
    <property type="protein sequence ID" value="TSB01347.1"/>
    <property type="molecule type" value="Genomic_DNA"/>
</dbReference>
<dbReference type="Pfam" id="PF04357">
    <property type="entry name" value="TamB"/>
    <property type="match status" value="1"/>
</dbReference>
<dbReference type="PANTHER" id="PTHR36985:SF1">
    <property type="entry name" value="TRANSLOCATION AND ASSEMBLY MODULE SUBUNIT TAMB"/>
    <property type="match status" value="1"/>
</dbReference>
<keyword evidence="4 5" id="KW-0472">Membrane</keyword>
<feature type="domain" description="Translocation and assembly module TamB C-terminal" evidence="6">
    <location>
        <begin position="1045"/>
        <end position="1394"/>
    </location>
</feature>
<protein>
    <recommendedName>
        <fullName evidence="6">Translocation and assembly module TamB C-terminal domain-containing protein</fullName>
    </recommendedName>
</protein>
<comment type="caution">
    <text evidence="7">The sequence shown here is derived from an EMBL/GenBank/DDBJ whole genome shotgun (WGS) entry which is preliminary data.</text>
</comment>
<evidence type="ECO:0000259" key="6">
    <source>
        <dbReference type="Pfam" id="PF04357"/>
    </source>
</evidence>
<evidence type="ECO:0000313" key="7">
    <source>
        <dbReference type="EMBL" id="TSB01347.1"/>
    </source>
</evidence>
<evidence type="ECO:0000256" key="3">
    <source>
        <dbReference type="ARBA" id="ARBA00022989"/>
    </source>
</evidence>
<reference evidence="7 8" key="1">
    <citation type="submission" date="2019-07" db="EMBL/GenBank/DDBJ databases">
        <authorList>
            <person name="Park M."/>
        </authorList>
    </citation>
    <scope>NUCLEOTIDE SEQUENCE [LARGE SCALE GENOMIC DNA]</scope>
    <source>
        <strain evidence="7 8">KCTC32445</strain>
    </source>
</reference>
<sequence length="1394" mass="146825">MDRAGILTLGRRLVLGGAALFGVLLAVLLGAYVWLDTQSGRAFVARQVAGVVLENGLNIRIGKIDGSIYGGAVLRDVQFRDPKGAFARSPEIRLDWHPFAYLTGVVDVDALTARELNVARMPAFNVVPDRGEPMLPDLDIRIDRLRVDRIVFAKAVTGEEQVARLDGKARIADRRAVVEAIAGSAQGDRLALKLDAVPDDNRFDIDLKVDAPAKGLVAGLLGREVPVRAALDGRGSWQKWDGRLRATMGAEQVADVALTARDGVFTARGETAPAKVMADSLIVRGLSPVATIDLSASFEQRVADIKGSVRSASAILGTSGRIDMAQGAFDDLALDLKLLRPAIIGSNVSGTNVQGKALLNGAIAAPTIAYSATAKRLAFDRTTFEDVRVTGEAEGQEDRFLIPVNAIARRVTGINQIAGGLLTNVRMNGDIAIANGRLLSDNMKIRSDRINATALIIGDMAKGFYTGALNGKVDGFEVSSVGLFNVVADVDLETTLGRGYALVGTIKARSTKLFSAGVQKFLGGQMFVNAGIRYGTDGVLRVTRASVSAPQFRLNSGNGTYVTDGGRVVFNGAGYSNQYGPVAVQLTGTFDRPVARVTAARPGFGVGLSNVVGLVTRSARGYAITLTGSTDYGPISGDIDVLSGNGPLTIDILRGDFAGIGLTGRVQQAASGPFQGTLNGVGAGFDGTIELSAAGRYQRAVVDAVANNASLTGGEQTLAIGRGIVKADVILYDSPQIVADVQVENALLNDIELAAARAKVDYRGGTGSARILAEGRSQVPFRIAANADLTPELWRIAAKGRANSIDFSTEGPLRIVPGRDAYEIKLSTIRVANGTVKLAGSYGDGLELQSRLDNVNIAVINPFLPGLGIRGRATGSIDWSQASLTAFPRADARLEIKRFVRTNLGSRSQPVDISLVGRLLPDGGNARAIIRRLGAAVGRLQIDLRPLPPGNASWTERLLAAPLSGGIRYNGPADTLFSLAALADQSLEGNIGVAADFSGRVQTPRLTGVVRANDLIYENDVYGTRLTKLRVRGLFTNDQLEVTELSANAGRGTVTGKGFVNLSSDKGFPLQLDLDLNQARVARSELISTTATGQISVTNTPGGDALISGTLRLPETRFKIIRQGAASVATLTGVRRKAASGRPRVSGDADPISTLPSNWKLDIKLTAPDELYVSGMGLESEWGANLRVTGTSNAPRIAGEMELVRGTLGFAGRSFELENGRISFNGGPATNPSIRIAAASEVDGTTVRVNIRGTGQNPDISFSSTPALPQDEIMARILFGNSIGELSAIQAVQLAASLNNLRGGSGGLNPLGVLQSATGLNRLRILGADQTTGREMAVAFGQYITNDVYVEIVTDARGYTATQLEISLTPALSVLSQIGTTGTSNVNVRYKKDY</sequence>
<feature type="transmembrane region" description="Helical" evidence="5">
    <location>
        <begin position="12"/>
        <end position="35"/>
    </location>
</feature>
<dbReference type="InterPro" id="IPR007452">
    <property type="entry name" value="TamB_C"/>
</dbReference>
<dbReference type="GO" id="GO:0009306">
    <property type="term" value="P:protein secretion"/>
    <property type="evidence" value="ECO:0007669"/>
    <property type="project" value="InterPro"/>
</dbReference>
<comment type="subcellular location">
    <subcellularLocation>
        <location evidence="1">Membrane</location>
        <topology evidence="1">Single-pass membrane protein</topology>
    </subcellularLocation>
</comment>
<dbReference type="GO" id="GO:0097347">
    <property type="term" value="C:TAM protein secretion complex"/>
    <property type="evidence" value="ECO:0007669"/>
    <property type="project" value="TreeGrafter"/>
</dbReference>
<dbReference type="GO" id="GO:0005886">
    <property type="term" value="C:plasma membrane"/>
    <property type="evidence" value="ECO:0007669"/>
    <property type="project" value="InterPro"/>
</dbReference>